<dbReference type="GO" id="GO:0006310">
    <property type="term" value="P:DNA recombination"/>
    <property type="evidence" value="ECO:0007669"/>
    <property type="project" value="UniProtKB-KW"/>
</dbReference>
<feature type="domain" description="Core-binding (CB)" evidence="7">
    <location>
        <begin position="7"/>
        <end position="89"/>
    </location>
</feature>
<evidence type="ECO:0000313" key="8">
    <source>
        <dbReference type="EMBL" id="TMN21831.1"/>
    </source>
</evidence>
<reference evidence="8 9" key="1">
    <citation type="submission" date="2019-05" db="EMBL/GenBank/DDBJ databases">
        <title>Genomic analysis of Lentibacillus sp. NKC220-2.</title>
        <authorList>
            <person name="Oh Y.J."/>
        </authorList>
    </citation>
    <scope>NUCLEOTIDE SEQUENCE [LARGE SCALE GENOMIC DNA]</scope>
    <source>
        <strain evidence="8 9">NKC220-2</strain>
    </source>
</reference>
<dbReference type="PANTHER" id="PTHR30349">
    <property type="entry name" value="PHAGE INTEGRASE-RELATED"/>
    <property type="match status" value="1"/>
</dbReference>
<organism evidence="8 9">
    <name type="scientific">Lentibacillus cibarius</name>
    <dbReference type="NCBI Taxonomy" id="2583219"/>
    <lineage>
        <taxon>Bacteria</taxon>
        <taxon>Bacillati</taxon>
        <taxon>Bacillota</taxon>
        <taxon>Bacilli</taxon>
        <taxon>Bacillales</taxon>
        <taxon>Bacillaceae</taxon>
        <taxon>Lentibacillus</taxon>
    </lineage>
</organism>
<proteinExistence type="inferred from homology"/>
<keyword evidence="3 5" id="KW-0238">DNA-binding</keyword>
<dbReference type="InterPro" id="IPR013762">
    <property type="entry name" value="Integrase-like_cat_sf"/>
</dbReference>
<keyword evidence="4" id="KW-0233">DNA recombination</keyword>
<dbReference type="RefSeq" id="WP_138602622.1">
    <property type="nucleotide sequence ID" value="NZ_VCIA01000001.1"/>
</dbReference>
<evidence type="ECO:0000256" key="4">
    <source>
        <dbReference type="ARBA" id="ARBA00023172"/>
    </source>
</evidence>
<feature type="domain" description="Tyr recombinase" evidence="6">
    <location>
        <begin position="110"/>
        <end position="284"/>
    </location>
</feature>
<dbReference type="AlphaFoldDB" id="A0A5S3QKU5"/>
<dbReference type="InterPro" id="IPR004107">
    <property type="entry name" value="Integrase_SAM-like_N"/>
</dbReference>
<dbReference type="Gene3D" id="1.10.443.10">
    <property type="entry name" value="Intergrase catalytic core"/>
    <property type="match status" value="1"/>
</dbReference>
<dbReference type="InterPro" id="IPR050090">
    <property type="entry name" value="Tyrosine_recombinase_XerCD"/>
</dbReference>
<dbReference type="InterPro" id="IPR011010">
    <property type="entry name" value="DNA_brk_join_enz"/>
</dbReference>
<comment type="caution">
    <text evidence="8">The sequence shown here is derived from an EMBL/GenBank/DDBJ whole genome shotgun (WGS) entry which is preliminary data.</text>
</comment>
<evidence type="ECO:0000313" key="9">
    <source>
        <dbReference type="Proteomes" id="UP000306980"/>
    </source>
</evidence>
<dbReference type="OrthoDB" id="9801717at2"/>
<evidence type="ECO:0000256" key="1">
    <source>
        <dbReference type="ARBA" id="ARBA00008857"/>
    </source>
</evidence>
<dbReference type="SUPFAM" id="SSF56349">
    <property type="entry name" value="DNA breaking-rejoining enzymes"/>
    <property type="match status" value="1"/>
</dbReference>
<dbReference type="InterPro" id="IPR044068">
    <property type="entry name" value="CB"/>
</dbReference>
<keyword evidence="2" id="KW-0229">DNA integration</keyword>
<sequence>MLFTEGQQLFKKNMTYRDMSEETIKGYMKDLRCFNQFVTNIYNCSIYLEDLTSDDVEDYMYYLLDEKELAPRSRNRYLFSLRSFLNYAVKKKWVSHNVAAEIDSVKVLQEKKVALTQEEIQQLLETMKHPVINFAIALLAYTGMRVKEAHTLKLEDIDYESNRLLANGKGKKQRFIPIADSLKPSLEDYLTNIRGDIDSEFVLATRKTGKLSAGYINNELHRATNELGWEKNVTCHALRRSFATNLLRKNVNVYAISKLLGHASLKTTTEYLQLDDNELQTAVNKL</sequence>
<dbReference type="GO" id="GO:0015074">
    <property type="term" value="P:DNA integration"/>
    <property type="evidence" value="ECO:0007669"/>
    <property type="project" value="UniProtKB-KW"/>
</dbReference>
<evidence type="ECO:0000259" key="6">
    <source>
        <dbReference type="PROSITE" id="PS51898"/>
    </source>
</evidence>
<dbReference type="EMBL" id="VCIA01000001">
    <property type="protein sequence ID" value="TMN21831.1"/>
    <property type="molecule type" value="Genomic_DNA"/>
</dbReference>
<dbReference type="InterPro" id="IPR002104">
    <property type="entry name" value="Integrase_catalytic"/>
</dbReference>
<dbReference type="GO" id="GO:0003677">
    <property type="term" value="F:DNA binding"/>
    <property type="evidence" value="ECO:0007669"/>
    <property type="project" value="UniProtKB-UniRule"/>
</dbReference>
<comment type="similarity">
    <text evidence="1">Belongs to the 'phage' integrase family.</text>
</comment>
<evidence type="ECO:0000256" key="2">
    <source>
        <dbReference type="ARBA" id="ARBA00022908"/>
    </source>
</evidence>
<dbReference type="PROSITE" id="PS51900">
    <property type="entry name" value="CB"/>
    <property type="match status" value="1"/>
</dbReference>
<name>A0A5S3QKU5_9BACI</name>
<dbReference type="Pfam" id="PF00589">
    <property type="entry name" value="Phage_integrase"/>
    <property type="match status" value="1"/>
</dbReference>
<dbReference type="InterPro" id="IPR010998">
    <property type="entry name" value="Integrase_recombinase_N"/>
</dbReference>
<accession>A0A5S3QKU5</accession>
<dbReference type="PANTHER" id="PTHR30349:SF41">
    <property type="entry name" value="INTEGRASE_RECOMBINASE PROTEIN MJ0367-RELATED"/>
    <property type="match status" value="1"/>
</dbReference>
<gene>
    <name evidence="8" type="ORF">FFL34_06675</name>
</gene>
<dbReference type="Proteomes" id="UP000306980">
    <property type="component" value="Unassembled WGS sequence"/>
</dbReference>
<evidence type="ECO:0000256" key="3">
    <source>
        <dbReference type="ARBA" id="ARBA00023125"/>
    </source>
</evidence>
<dbReference type="Gene3D" id="1.10.150.130">
    <property type="match status" value="1"/>
</dbReference>
<evidence type="ECO:0000259" key="7">
    <source>
        <dbReference type="PROSITE" id="PS51900"/>
    </source>
</evidence>
<protein>
    <submittedName>
        <fullName evidence="8">Recombinase</fullName>
    </submittedName>
</protein>
<dbReference type="PROSITE" id="PS51898">
    <property type="entry name" value="TYR_RECOMBINASE"/>
    <property type="match status" value="1"/>
</dbReference>
<dbReference type="Pfam" id="PF13495">
    <property type="entry name" value="Phage_int_SAM_4"/>
    <property type="match status" value="1"/>
</dbReference>
<evidence type="ECO:0000256" key="5">
    <source>
        <dbReference type="PROSITE-ProRule" id="PRU01248"/>
    </source>
</evidence>